<dbReference type="Gene3D" id="1.50.10.10">
    <property type="match status" value="2"/>
</dbReference>
<dbReference type="InterPro" id="IPR035396">
    <property type="entry name" value="Bac_rhamnosid6H"/>
</dbReference>
<dbReference type="Gene3D" id="2.60.120.260">
    <property type="entry name" value="Galactose-binding domain-like"/>
    <property type="match status" value="1"/>
</dbReference>
<keyword evidence="3" id="KW-1185">Reference proteome</keyword>
<protein>
    <recommendedName>
        <fullName evidence="1">Alpha-L-rhamnosidase six-hairpin glycosidase domain-containing protein</fullName>
    </recommendedName>
</protein>
<dbReference type="InterPro" id="IPR012341">
    <property type="entry name" value="6hp_glycosidase-like_sf"/>
</dbReference>
<dbReference type="PANTHER" id="PTHR34987:SF4">
    <property type="entry name" value="ALPHA-L-RHAMNOSIDASE C-TERMINAL DOMAIN-CONTAINING PROTEIN"/>
    <property type="match status" value="1"/>
</dbReference>
<dbReference type="Gene3D" id="2.60.420.10">
    <property type="entry name" value="Maltose phosphorylase, domain 3"/>
    <property type="match status" value="1"/>
</dbReference>
<dbReference type="GO" id="GO:0003824">
    <property type="term" value="F:catalytic activity"/>
    <property type="evidence" value="ECO:0007669"/>
    <property type="project" value="UniProtKB-ARBA"/>
</dbReference>
<organism evidence="2 3">
    <name type="scientific">Talaromyces pinophilus</name>
    <name type="common">Penicillium pinophilum</name>
    <dbReference type="NCBI Taxonomy" id="128442"/>
    <lineage>
        <taxon>Eukaryota</taxon>
        <taxon>Fungi</taxon>
        <taxon>Dikarya</taxon>
        <taxon>Ascomycota</taxon>
        <taxon>Pezizomycotina</taxon>
        <taxon>Eurotiomycetes</taxon>
        <taxon>Eurotiomycetidae</taxon>
        <taxon>Eurotiales</taxon>
        <taxon>Trichocomaceae</taxon>
        <taxon>Talaromyces</taxon>
        <taxon>Talaromyces sect. Talaromyces</taxon>
    </lineage>
</organism>
<evidence type="ECO:0000313" key="2">
    <source>
        <dbReference type="EMBL" id="GAM33463.1"/>
    </source>
</evidence>
<sequence>MAIGPALVQSTFAPYQPLTASFGPGSKVVAVNENTVFKLCSDGIAPDTVILDYGRDIEGYATFNVTHMSGNTSVFEMSYAESRALLDNYMADGPLALSGAMDTYRINRFNITNVTSYTARLIQGGLRYQKLNLSSAGELELSFVGFVPSIAPTPLSDLPGSFECSDPVLNRIWAAGARTVQLTGFSAESLPEFWIITDEGALIDSLAPQPFAQGYATAMTAYELEFAVKPIANGFGFTVLSNTLGTGIYIFVDVANHCISAHEGSSERDSAALASATLPESIALSQWHNVHCVVNLTQISVKIDSSSVLDFTQTSSFYGSFGLGASYGHTAVFTNVSLTAYGAQMYTSTLNNTSALDGFLLGTNPLPVSVDGSRRDRIAYGGDLDMAAGATFTSTHGLQYINGSITLLGSFQELPGFFIPNAKVQQPPSATDIDANITGLIGYSFNLASSMAQYYAHTGNASFLQHWAPRVARLFDWADSQTLSNGLFNISNIIFGGDWNYYDPSLDGVVAKFNLVYAYALAQWITFFNEANLNATLYTSRLQSLQNAINTHLWSDSLQAFYLADSHQDFFSQEANALAILSGTTNATSSATVLSTMARELFVPAGALAFSTASTNSGWAQKISPYASGYHLKAAFHANDTSTAKYLLNTLWAMMSDPAHTDYTGCTWETLNADGTPGLDGSTSLCHAWGSGPTADLSRHVLGVQTLNAGFRSWKVAPQTLDLRTLFDDRHCSGRDRSLKRIFTLPTPLQQIWTSMAAEAFDTSWMWHPSFTENRADTAGLFVHFRRDFVLEEIPLEFCQIRITADTRYKLYVNKELVSAGPVKGDQSLWFYDEVDISPYLRLGKNQIGIHVLRFFYATKFATSFPRLSTGGVYIAHVDSQAPQRFDIKSGPLWQTAIDQSTTLRIDEAEDDFLHIYERIDRTAGVQLDWVPAVLLPFQSSTGVSPPWKLSPRLIPRLQCELAVFSSIHNIRSCISRAAWERSLLTTPLQEVHLPPGTSHQLELEVPRHITAFLRFCFQRPRMGGSIAVITYAESYEDPPTLVPYLRRKGQRCDPSKSLFGPQDTYIFGGSSGCLSLGYENDEEVDENFTPFHFRTFRFIRISIEVGCSSELVFKGIDVQRSKYPLNVLATLKVDPNESATAMRLWDISIRTLENCMHDCYEDCPMYEQLQYAMDTRSSSMFTYYISGDDRLAKQAIIQLHNSFQPRLGLTSSRAPTHQPQIIPHFSLYWICMLTDHWTFFGDQAFLRPFLPVADAILAYFDSRIDSHTGLVKLEEEVGVWHFHDWAEAWRPYGIPPAVSQTGISTYSNNLYAYTLRQASILQLACAERGTIAQEYILRSQRVVEAVQKFCFDGEFFTDTVVAASSDKGHHRSQHNQVWAVLSGASSGKKGQDLLRRTLSPVTGELLTPTSISMSFYTLRAVSMVGGGLYEEFFHRFWEPWNAQIALGLTTWEEDSVSQRSDCHAWGSAPVYEYMAEVIGLRPAKPGWASLEFQPRLSLYREIEATVPFYESVGCV</sequence>
<dbReference type="Proteomes" id="UP000053095">
    <property type="component" value="Unassembled WGS sequence"/>
</dbReference>
<accession>A0A0B8MXV7</accession>
<proteinExistence type="predicted"/>
<feature type="domain" description="Alpha-L-rhamnosidase six-hairpin glycosidase" evidence="1">
    <location>
        <begin position="1144"/>
        <end position="1477"/>
    </location>
</feature>
<evidence type="ECO:0000313" key="3">
    <source>
        <dbReference type="Proteomes" id="UP000053095"/>
    </source>
</evidence>
<dbReference type="GO" id="GO:0005975">
    <property type="term" value="P:carbohydrate metabolic process"/>
    <property type="evidence" value="ECO:0007669"/>
    <property type="project" value="InterPro"/>
</dbReference>
<dbReference type="InterPro" id="IPR008928">
    <property type="entry name" value="6-hairpin_glycosidase_sf"/>
</dbReference>
<name>A0A0B8MXV7_TALPI</name>
<dbReference type="Pfam" id="PF17389">
    <property type="entry name" value="Bac_rhamnosid6H"/>
    <property type="match status" value="1"/>
</dbReference>
<dbReference type="Gene3D" id="2.60.120.560">
    <property type="entry name" value="Exo-inulinase, domain 1"/>
    <property type="match status" value="1"/>
</dbReference>
<reference evidence="3" key="1">
    <citation type="journal article" date="2015" name="Genome Announc.">
        <title>Draft genome sequence of Talaromyces cellulolyticus strain Y-94, a source of lignocellulosic biomass-degrading enzymes.</title>
        <authorList>
            <person name="Fujii T."/>
            <person name="Koike H."/>
            <person name="Sawayama S."/>
            <person name="Yano S."/>
            <person name="Inoue H."/>
        </authorList>
    </citation>
    <scope>NUCLEOTIDE SEQUENCE [LARGE SCALE GENOMIC DNA]</scope>
    <source>
        <strain evidence="3">Y-94</strain>
    </source>
</reference>
<gene>
    <name evidence="2" type="ORF">TCE0_004r00369</name>
</gene>
<evidence type="ECO:0000259" key="1">
    <source>
        <dbReference type="Pfam" id="PF17389"/>
    </source>
</evidence>
<dbReference type="SUPFAM" id="SSF48208">
    <property type="entry name" value="Six-hairpin glycosidases"/>
    <property type="match status" value="2"/>
</dbReference>
<dbReference type="PANTHER" id="PTHR34987">
    <property type="entry name" value="C, PUTATIVE (AFU_ORTHOLOGUE AFUA_3G02880)-RELATED"/>
    <property type="match status" value="1"/>
</dbReference>
<dbReference type="EMBL" id="DF933800">
    <property type="protein sequence ID" value="GAM33463.1"/>
    <property type="molecule type" value="Genomic_DNA"/>
</dbReference>